<gene>
    <name evidence="3" type="ORF">JCGZ_27134</name>
</gene>
<keyword evidence="2" id="KW-1133">Transmembrane helix</keyword>
<dbReference type="PANTHER" id="PTHR36381">
    <property type="entry name" value="ETHYLENE-REGULATED TRANSCRIPT 2 (ERT2)"/>
    <property type="match status" value="1"/>
</dbReference>
<name>A0A067JV46_JATCU</name>
<feature type="region of interest" description="Disordered" evidence="1">
    <location>
        <begin position="341"/>
        <end position="380"/>
    </location>
</feature>
<evidence type="ECO:0000256" key="1">
    <source>
        <dbReference type="SAM" id="MobiDB-lite"/>
    </source>
</evidence>
<evidence type="ECO:0000313" key="4">
    <source>
        <dbReference type="Proteomes" id="UP000027138"/>
    </source>
</evidence>
<accession>A0A067JV46</accession>
<organism evidence="3 4">
    <name type="scientific">Jatropha curcas</name>
    <name type="common">Barbados nut</name>
    <dbReference type="NCBI Taxonomy" id="180498"/>
    <lineage>
        <taxon>Eukaryota</taxon>
        <taxon>Viridiplantae</taxon>
        <taxon>Streptophyta</taxon>
        <taxon>Embryophyta</taxon>
        <taxon>Tracheophyta</taxon>
        <taxon>Spermatophyta</taxon>
        <taxon>Magnoliopsida</taxon>
        <taxon>eudicotyledons</taxon>
        <taxon>Gunneridae</taxon>
        <taxon>Pentapetalae</taxon>
        <taxon>rosids</taxon>
        <taxon>fabids</taxon>
        <taxon>Malpighiales</taxon>
        <taxon>Euphorbiaceae</taxon>
        <taxon>Crotonoideae</taxon>
        <taxon>Jatropheae</taxon>
        <taxon>Jatropha</taxon>
    </lineage>
</organism>
<evidence type="ECO:0000313" key="3">
    <source>
        <dbReference type="EMBL" id="KDP23865.1"/>
    </source>
</evidence>
<keyword evidence="4" id="KW-1185">Reference proteome</keyword>
<dbReference type="AlphaFoldDB" id="A0A067JV46"/>
<evidence type="ECO:0000256" key="2">
    <source>
        <dbReference type="SAM" id="Phobius"/>
    </source>
</evidence>
<sequence length="510" mass="58227">MPLPWKKAKVSRISRLVADLQQPKSGKSLVVETGFPTSLVDLFVKNRDRLKKPSKKKKIQQQQQQERAVVEGEFLISDSIPVSNSRDLPPAESIFIDDSEFEWPENFSVHQKNVEKSGEETVVDEEINRDSNKGIKECGGATGGGLENNIESNRKDKRALIAILKIFPVVILSMSTKRLAVGITMSAFLLIFLECITKRFLCCSLEKPSWSALKGENFFCWLLKQFWSAKLALQGLIQRGFALSRKEEMVVMKEKNEVERIVFDSFDFDKSREYFDQDLERKNVIQTRRSVSERKEENQKILESVNSDRKWGVVEADEGNSQSFKMKRKILQRLMPKRLRTLKKGRKGKERENDLGSETSSGCGGGDDRSRRNSLSRLDSEGRARSTLLKLLEEEKQDEIENCVTEGKQEFRNDEFDRGMCRMEENEAFEHRISTSSIGLQTKSEMIVVEERVDIERGGKSGYLILFLIVLAGLLGGRMLALVITVASCSMLKLVWRRRKCINETPSMSS</sequence>
<proteinExistence type="predicted"/>
<dbReference type="PANTHER" id="PTHR36381:SF1">
    <property type="entry name" value="ETHYLENE-REGULATED TRANSCRIPT 2 (ERT2)"/>
    <property type="match status" value="1"/>
</dbReference>
<keyword evidence="2" id="KW-0472">Membrane</keyword>
<reference evidence="3 4" key="1">
    <citation type="journal article" date="2014" name="PLoS ONE">
        <title>Global Analysis of Gene Expression Profiles in Physic Nut (Jatropha curcas L.) Seedlings Exposed to Salt Stress.</title>
        <authorList>
            <person name="Zhang L."/>
            <person name="Zhang C."/>
            <person name="Wu P."/>
            <person name="Chen Y."/>
            <person name="Li M."/>
            <person name="Jiang H."/>
            <person name="Wu G."/>
        </authorList>
    </citation>
    <scope>NUCLEOTIDE SEQUENCE [LARGE SCALE GENOMIC DNA]</scope>
    <source>
        <strain evidence="4">cv. GZQX0401</strain>
        <tissue evidence="3">Young leaves</tissue>
    </source>
</reference>
<dbReference type="EMBL" id="KK915182">
    <property type="protein sequence ID" value="KDP23865.1"/>
    <property type="molecule type" value="Genomic_DNA"/>
</dbReference>
<dbReference type="Proteomes" id="UP000027138">
    <property type="component" value="Unassembled WGS sequence"/>
</dbReference>
<dbReference type="KEGG" id="jcu:105647203"/>
<keyword evidence="2" id="KW-0812">Transmembrane</keyword>
<feature type="transmembrane region" description="Helical" evidence="2">
    <location>
        <begin position="463"/>
        <end position="489"/>
    </location>
</feature>
<dbReference type="OrthoDB" id="690172at2759"/>
<protein>
    <submittedName>
        <fullName evidence="3">Uncharacterized protein</fullName>
    </submittedName>
</protein>